<sequence length="342" mass="37033">MRAVIFLIACAILIASSDQKQHGPTATNKDRFQAQYAAYYNDPENKPHIDFPPNGTEPQPASAGVSSQRPATILTRIIGGALLNSQFTVPWFVFLKTDNAVVCGGSLISTTFVLTSANCLKNGSSFEVTAGGVNRLTSETNEATKTSTTTFLHPDFDEFTMWNDIGLVQVPTAFTLSTSINVVKLPTQADAKKSFASITVKASGYGQTTNDGLLTNFLQQVSLITISNAECASMYGTNFIKQFMLCTKPLPNKSICAVCVAYSLKIKFSKHFHGKRAITVVHSPTLQNQGLACKSAFPASTLRERAPATLLDLPGSQAFWVGFLPKLALRSRKLCIRSGFQK</sequence>
<reference evidence="4 5" key="1">
    <citation type="submission" date="2020-04" db="EMBL/GenBank/DDBJ databases">
        <authorList>
            <person name="Alioto T."/>
            <person name="Alioto T."/>
            <person name="Gomez Garrido J."/>
        </authorList>
    </citation>
    <scope>NUCLEOTIDE SEQUENCE [LARGE SCALE GENOMIC DNA]</scope>
</reference>
<comment type="caution">
    <text evidence="4">The sequence shown here is derived from an EMBL/GenBank/DDBJ whole genome shotgun (WGS) entry which is preliminary data.</text>
</comment>
<dbReference type="CDD" id="cd00190">
    <property type="entry name" value="Tryp_SPc"/>
    <property type="match status" value="1"/>
</dbReference>
<keyword evidence="1" id="KW-1015">Disulfide bond</keyword>
<organism evidence="4 5">
    <name type="scientific">Cloeon dipterum</name>
    <dbReference type="NCBI Taxonomy" id="197152"/>
    <lineage>
        <taxon>Eukaryota</taxon>
        <taxon>Metazoa</taxon>
        <taxon>Ecdysozoa</taxon>
        <taxon>Arthropoda</taxon>
        <taxon>Hexapoda</taxon>
        <taxon>Insecta</taxon>
        <taxon>Pterygota</taxon>
        <taxon>Palaeoptera</taxon>
        <taxon>Ephemeroptera</taxon>
        <taxon>Pisciforma</taxon>
        <taxon>Baetidae</taxon>
        <taxon>Cloeon</taxon>
    </lineage>
</organism>
<evidence type="ECO:0000313" key="4">
    <source>
        <dbReference type="EMBL" id="CAB3375157.1"/>
    </source>
</evidence>
<accession>A0A8S1D421</accession>
<dbReference type="FunFam" id="2.40.10.10:FF:000068">
    <property type="entry name" value="transmembrane protease serine 2"/>
    <property type="match status" value="1"/>
</dbReference>
<dbReference type="GO" id="GO:0006508">
    <property type="term" value="P:proteolysis"/>
    <property type="evidence" value="ECO:0007669"/>
    <property type="project" value="InterPro"/>
</dbReference>
<evidence type="ECO:0000256" key="2">
    <source>
        <dbReference type="SAM" id="SignalP"/>
    </source>
</evidence>
<dbReference type="AlphaFoldDB" id="A0A8S1D421"/>
<dbReference type="SUPFAM" id="SSF50494">
    <property type="entry name" value="Trypsin-like serine proteases"/>
    <property type="match status" value="1"/>
</dbReference>
<proteinExistence type="predicted"/>
<dbReference type="Gene3D" id="2.40.10.10">
    <property type="entry name" value="Trypsin-like serine proteases"/>
    <property type="match status" value="1"/>
</dbReference>
<dbReference type="GO" id="GO:0004252">
    <property type="term" value="F:serine-type endopeptidase activity"/>
    <property type="evidence" value="ECO:0007669"/>
    <property type="project" value="InterPro"/>
</dbReference>
<gene>
    <name evidence="4" type="ORF">CLODIP_2_CD12917</name>
</gene>
<dbReference type="Pfam" id="PF00089">
    <property type="entry name" value="Trypsin"/>
    <property type="match status" value="1"/>
</dbReference>
<keyword evidence="2" id="KW-0732">Signal</keyword>
<dbReference type="SMART" id="SM00020">
    <property type="entry name" value="Tryp_SPc"/>
    <property type="match status" value="1"/>
</dbReference>
<name>A0A8S1D421_9INSE</name>
<dbReference type="PROSITE" id="PS50240">
    <property type="entry name" value="TRYPSIN_DOM"/>
    <property type="match status" value="1"/>
</dbReference>
<evidence type="ECO:0000313" key="5">
    <source>
        <dbReference type="Proteomes" id="UP000494165"/>
    </source>
</evidence>
<dbReference type="OrthoDB" id="7315458at2759"/>
<dbReference type="PANTHER" id="PTHR24252:SF7">
    <property type="entry name" value="HYALIN"/>
    <property type="match status" value="1"/>
</dbReference>
<dbReference type="InterPro" id="IPR043504">
    <property type="entry name" value="Peptidase_S1_PA_chymotrypsin"/>
</dbReference>
<dbReference type="InterPro" id="IPR009003">
    <property type="entry name" value="Peptidase_S1_PA"/>
</dbReference>
<dbReference type="InterPro" id="IPR001254">
    <property type="entry name" value="Trypsin_dom"/>
</dbReference>
<feature type="chain" id="PRO_5035732985" description="Peptidase S1 domain-containing protein" evidence="2">
    <location>
        <begin position="18"/>
        <end position="342"/>
    </location>
</feature>
<protein>
    <recommendedName>
        <fullName evidence="3">Peptidase S1 domain-containing protein</fullName>
    </recommendedName>
</protein>
<keyword evidence="5" id="KW-1185">Reference proteome</keyword>
<dbReference type="EMBL" id="CADEPI010000108">
    <property type="protein sequence ID" value="CAB3375157.1"/>
    <property type="molecule type" value="Genomic_DNA"/>
</dbReference>
<dbReference type="PANTHER" id="PTHR24252">
    <property type="entry name" value="ACROSIN-RELATED"/>
    <property type="match status" value="1"/>
</dbReference>
<feature type="signal peptide" evidence="2">
    <location>
        <begin position="1"/>
        <end position="17"/>
    </location>
</feature>
<evidence type="ECO:0000256" key="1">
    <source>
        <dbReference type="ARBA" id="ARBA00023157"/>
    </source>
</evidence>
<feature type="domain" description="Peptidase S1" evidence="3">
    <location>
        <begin position="77"/>
        <end position="259"/>
    </location>
</feature>
<dbReference type="Proteomes" id="UP000494165">
    <property type="component" value="Unassembled WGS sequence"/>
</dbReference>
<evidence type="ECO:0000259" key="3">
    <source>
        <dbReference type="PROSITE" id="PS50240"/>
    </source>
</evidence>